<evidence type="ECO:0000259" key="1">
    <source>
        <dbReference type="Pfam" id="PF01965"/>
    </source>
</evidence>
<dbReference type="Gene3D" id="3.40.50.880">
    <property type="match status" value="1"/>
</dbReference>
<dbReference type="InterPro" id="IPR052158">
    <property type="entry name" value="INH-QAR"/>
</dbReference>
<name>A0A8H7PX43_9FUNG</name>
<evidence type="ECO:0000313" key="3">
    <source>
        <dbReference type="Proteomes" id="UP000612746"/>
    </source>
</evidence>
<feature type="domain" description="DJ-1/PfpI" evidence="1">
    <location>
        <begin position="15"/>
        <end position="195"/>
    </location>
</feature>
<evidence type="ECO:0000313" key="2">
    <source>
        <dbReference type="EMBL" id="KAG2181892.1"/>
    </source>
</evidence>
<proteinExistence type="predicted"/>
<dbReference type="InterPro" id="IPR002818">
    <property type="entry name" value="DJ-1/PfpI"/>
</dbReference>
<keyword evidence="3" id="KW-1185">Reference proteome</keyword>
<accession>A0A8H7PX43</accession>
<sequence>MTNSTTTPPQSFGVLLFPGFALLDACGPLELLNGLSSVVPITVSLIALDSLEPVATMISLESLSHEFKKSFEQQKPRAVQRLCPTHTLDDCPPLDVLVIPGGFGVPNASQDERVLKFIADSKAQTIITICNGAGILASTGLLDGKKATTNKWWFKEVTSVRPQVNWVQKARWVHEGRFWTSSGISSGMDVIAAYIRETYGEKIGELIPDILEYTPELNPDNDPFVDTWKKHVPANQTK</sequence>
<dbReference type="EMBL" id="JAEPRA010000008">
    <property type="protein sequence ID" value="KAG2181892.1"/>
    <property type="molecule type" value="Genomic_DNA"/>
</dbReference>
<protein>
    <recommendedName>
        <fullName evidence="1">DJ-1/PfpI domain-containing protein</fullName>
    </recommendedName>
</protein>
<reference evidence="2" key="1">
    <citation type="submission" date="2020-12" db="EMBL/GenBank/DDBJ databases">
        <title>Metabolic potential, ecology and presence of endohyphal bacteria is reflected in genomic diversity of Mucoromycotina.</title>
        <authorList>
            <person name="Muszewska A."/>
            <person name="Okrasinska A."/>
            <person name="Steczkiewicz K."/>
            <person name="Drgas O."/>
            <person name="Orlowska M."/>
            <person name="Perlinska-Lenart U."/>
            <person name="Aleksandrzak-Piekarczyk T."/>
            <person name="Szatraj K."/>
            <person name="Zielenkiewicz U."/>
            <person name="Pilsyk S."/>
            <person name="Malc E."/>
            <person name="Mieczkowski P."/>
            <person name="Kruszewska J.S."/>
            <person name="Biernat P."/>
            <person name="Pawlowska J."/>
        </authorList>
    </citation>
    <scope>NUCLEOTIDE SEQUENCE</scope>
    <source>
        <strain evidence="2">WA0000051536</strain>
    </source>
</reference>
<dbReference type="Proteomes" id="UP000612746">
    <property type="component" value="Unassembled WGS sequence"/>
</dbReference>
<gene>
    <name evidence="2" type="ORF">INT44_008708</name>
</gene>
<dbReference type="OrthoDB" id="543156at2759"/>
<organism evidence="2 3">
    <name type="scientific">Umbelopsis vinacea</name>
    <dbReference type="NCBI Taxonomy" id="44442"/>
    <lineage>
        <taxon>Eukaryota</taxon>
        <taxon>Fungi</taxon>
        <taxon>Fungi incertae sedis</taxon>
        <taxon>Mucoromycota</taxon>
        <taxon>Mucoromycotina</taxon>
        <taxon>Umbelopsidomycetes</taxon>
        <taxon>Umbelopsidales</taxon>
        <taxon>Umbelopsidaceae</taxon>
        <taxon>Umbelopsis</taxon>
    </lineage>
</organism>
<dbReference type="InterPro" id="IPR029062">
    <property type="entry name" value="Class_I_gatase-like"/>
</dbReference>
<dbReference type="PANTHER" id="PTHR43130:SF15">
    <property type="entry name" value="THIJ_PFPI FAMILY PROTEIN (AFU_ORTHOLOGUE AFUA_5G14240)"/>
    <property type="match status" value="1"/>
</dbReference>
<dbReference type="SUPFAM" id="SSF52317">
    <property type="entry name" value="Class I glutamine amidotransferase-like"/>
    <property type="match status" value="1"/>
</dbReference>
<dbReference type="CDD" id="cd03139">
    <property type="entry name" value="GATase1_PfpI_2"/>
    <property type="match status" value="1"/>
</dbReference>
<dbReference type="AlphaFoldDB" id="A0A8H7PX43"/>
<dbReference type="PANTHER" id="PTHR43130">
    <property type="entry name" value="ARAC-FAMILY TRANSCRIPTIONAL REGULATOR"/>
    <property type="match status" value="1"/>
</dbReference>
<dbReference type="Pfam" id="PF01965">
    <property type="entry name" value="DJ-1_PfpI"/>
    <property type="match status" value="1"/>
</dbReference>
<comment type="caution">
    <text evidence="2">The sequence shown here is derived from an EMBL/GenBank/DDBJ whole genome shotgun (WGS) entry which is preliminary data.</text>
</comment>